<name>A0A699HSK2_TANCI</name>
<proteinExistence type="predicted"/>
<organism evidence="2">
    <name type="scientific">Tanacetum cinerariifolium</name>
    <name type="common">Dalmatian daisy</name>
    <name type="synonym">Chrysanthemum cinerariifolium</name>
    <dbReference type="NCBI Taxonomy" id="118510"/>
    <lineage>
        <taxon>Eukaryota</taxon>
        <taxon>Viridiplantae</taxon>
        <taxon>Streptophyta</taxon>
        <taxon>Embryophyta</taxon>
        <taxon>Tracheophyta</taxon>
        <taxon>Spermatophyta</taxon>
        <taxon>Magnoliopsida</taxon>
        <taxon>eudicotyledons</taxon>
        <taxon>Gunneridae</taxon>
        <taxon>Pentapetalae</taxon>
        <taxon>asterids</taxon>
        <taxon>campanulids</taxon>
        <taxon>Asterales</taxon>
        <taxon>Asteraceae</taxon>
        <taxon>Asteroideae</taxon>
        <taxon>Anthemideae</taxon>
        <taxon>Anthemidinae</taxon>
        <taxon>Tanacetum</taxon>
    </lineage>
</organism>
<evidence type="ECO:0000256" key="1">
    <source>
        <dbReference type="SAM" id="Coils"/>
    </source>
</evidence>
<evidence type="ECO:0000313" key="2">
    <source>
        <dbReference type="EMBL" id="GEY70024.1"/>
    </source>
</evidence>
<dbReference type="EMBL" id="BKCJ010201445">
    <property type="protein sequence ID" value="GEY70024.1"/>
    <property type="molecule type" value="Genomic_DNA"/>
</dbReference>
<sequence>DVPKDPPQLEIAVLRYDGDECDKGRMTTKIELTLEQSQQGVSNDVLISIKGFEELKRNEEVAETMAETMEQYMSKTRADYDSGVARPKIEDKDNFELKGQFLKERRTNTFSGSDHEDANEYIEKVLEIEMQEVVLFYNGLDVPTRQILDSRGAIPLKTAVDTKVAIQEMVEYSQKLDNGTSRTRSTETFDELEAIQAQLNNLGREIKKIRALMDAAIRNQGALIKTLEIQIEQMSKLMRGHVDDLMPTIQEEDMDAYRDERMGNVIFGEPLLREVMVNARRFKGMITIHNGPRCKEIDEVNEVSTIGGSFDLNRSLSLNEYKEEKEKALCVELKRMYEPNAADVFWKLERYMHDLLTWKLYTNCGVHQVSSTRRHDIFMFKKILSFDRCCNAPLRKEDRYILIMAFHQSIFKKA</sequence>
<gene>
    <name evidence="2" type="ORF">Tci_441998</name>
</gene>
<keyword evidence="1" id="KW-0175">Coiled coil</keyword>
<feature type="non-terminal residue" evidence="2">
    <location>
        <position position="1"/>
    </location>
</feature>
<accession>A0A699HSK2</accession>
<feature type="coiled-coil region" evidence="1">
    <location>
        <begin position="192"/>
        <end position="219"/>
    </location>
</feature>
<reference evidence="2" key="1">
    <citation type="journal article" date="2019" name="Sci. Rep.">
        <title>Draft genome of Tanacetum cinerariifolium, the natural source of mosquito coil.</title>
        <authorList>
            <person name="Yamashiro T."/>
            <person name="Shiraishi A."/>
            <person name="Satake H."/>
            <person name="Nakayama K."/>
        </authorList>
    </citation>
    <scope>NUCLEOTIDE SEQUENCE</scope>
</reference>
<dbReference type="AlphaFoldDB" id="A0A699HSK2"/>
<protein>
    <submittedName>
        <fullName evidence="2">Uncharacterized protein</fullName>
    </submittedName>
</protein>
<comment type="caution">
    <text evidence="2">The sequence shown here is derived from an EMBL/GenBank/DDBJ whole genome shotgun (WGS) entry which is preliminary data.</text>
</comment>